<name>K0R0X7_THAOC</name>
<sequence length="64" mass="6168">MMAYHGAALMEGKALGTDEGSALTLGDPLGNTLGADDGSTLGIDDGSVLTLGDSLGNTLGADDG</sequence>
<keyword evidence="2" id="KW-1185">Reference proteome</keyword>
<dbReference type="Proteomes" id="UP000266841">
    <property type="component" value="Unassembled WGS sequence"/>
</dbReference>
<evidence type="ECO:0000313" key="1">
    <source>
        <dbReference type="EMBL" id="EJK44479.1"/>
    </source>
</evidence>
<evidence type="ECO:0000313" key="2">
    <source>
        <dbReference type="Proteomes" id="UP000266841"/>
    </source>
</evidence>
<feature type="non-terminal residue" evidence="1">
    <location>
        <position position="64"/>
    </location>
</feature>
<dbReference type="AlphaFoldDB" id="K0R0X7"/>
<protein>
    <submittedName>
        <fullName evidence="1">Uncharacterized protein</fullName>
    </submittedName>
</protein>
<dbReference type="EMBL" id="AGNL01049632">
    <property type="protein sequence ID" value="EJK44479.1"/>
    <property type="molecule type" value="Genomic_DNA"/>
</dbReference>
<comment type="caution">
    <text evidence="1">The sequence shown here is derived from an EMBL/GenBank/DDBJ whole genome shotgun (WGS) entry which is preliminary data.</text>
</comment>
<proteinExistence type="predicted"/>
<reference evidence="1 2" key="1">
    <citation type="journal article" date="2012" name="Genome Biol.">
        <title>Genome and low-iron response of an oceanic diatom adapted to chronic iron limitation.</title>
        <authorList>
            <person name="Lommer M."/>
            <person name="Specht M."/>
            <person name="Roy A.S."/>
            <person name="Kraemer L."/>
            <person name="Andreson R."/>
            <person name="Gutowska M.A."/>
            <person name="Wolf J."/>
            <person name="Bergner S.V."/>
            <person name="Schilhabel M.B."/>
            <person name="Klostermeier U.C."/>
            <person name="Beiko R.G."/>
            <person name="Rosenstiel P."/>
            <person name="Hippler M."/>
            <person name="Laroche J."/>
        </authorList>
    </citation>
    <scope>NUCLEOTIDE SEQUENCE [LARGE SCALE GENOMIC DNA]</scope>
    <source>
        <strain evidence="1 2">CCMP1005</strain>
    </source>
</reference>
<accession>K0R0X7</accession>
<organism evidence="1 2">
    <name type="scientific">Thalassiosira oceanica</name>
    <name type="common">Marine diatom</name>
    <dbReference type="NCBI Taxonomy" id="159749"/>
    <lineage>
        <taxon>Eukaryota</taxon>
        <taxon>Sar</taxon>
        <taxon>Stramenopiles</taxon>
        <taxon>Ochrophyta</taxon>
        <taxon>Bacillariophyta</taxon>
        <taxon>Coscinodiscophyceae</taxon>
        <taxon>Thalassiosirophycidae</taxon>
        <taxon>Thalassiosirales</taxon>
        <taxon>Thalassiosiraceae</taxon>
        <taxon>Thalassiosira</taxon>
    </lineage>
</organism>
<gene>
    <name evidence="1" type="ORF">THAOC_36975</name>
</gene>